<feature type="region of interest" description="Disordered" evidence="1">
    <location>
        <begin position="57"/>
        <end position="85"/>
    </location>
</feature>
<dbReference type="Proteomes" id="UP001266305">
    <property type="component" value="Unassembled WGS sequence"/>
</dbReference>
<name>A0ABQ9T9A3_SAGOE</name>
<protein>
    <submittedName>
        <fullName evidence="2">Protein phosphatase 1H</fullName>
    </submittedName>
</protein>
<accession>A0ABQ9T9A3</accession>
<evidence type="ECO:0000313" key="3">
    <source>
        <dbReference type="Proteomes" id="UP001266305"/>
    </source>
</evidence>
<reference evidence="2 3" key="1">
    <citation type="submission" date="2023-05" db="EMBL/GenBank/DDBJ databases">
        <title>B98-5 Cell Line De Novo Hybrid Assembly: An Optical Mapping Approach.</title>
        <authorList>
            <person name="Kananen K."/>
            <person name="Auerbach J.A."/>
            <person name="Kautto E."/>
            <person name="Blachly J.S."/>
        </authorList>
    </citation>
    <scope>NUCLEOTIDE SEQUENCE [LARGE SCALE GENOMIC DNA]</scope>
    <source>
        <strain evidence="2">B95-8</strain>
        <tissue evidence="2">Cell line</tissue>
    </source>
</reference>
<feature type="non-terminal residue" evidence="2">
    <location>
        <position position="1"/>
    </location>
</feature>
<sequence>VETVLADPCQGTVLSALSVCLTSFSGFFSRVINAGKSTHNEDQASCEVLTVKKKAGAVTSTPNRNSSKRRSSLPNGEGLQLKENS</sequence>
<proteinExistence type="predicted"/>
<keyword evidence="3" id="KW-1185">Reference proteome</keyword>
<comment type="caution">
    <text evidence="2">The sequence shown here is derived from an EMBL/GenBank/DDBJ whole genome shotgun (WGS) entry which is preliminary data.</text>
</comment>
<gene>
    <name evidence="2" type="primary">PPM1H</name>
    <name evidence="2" type="ORF">P7K49_040981</name>
</gene>
<dbReference type="EMBL" id="JASSZA010000337">
    <property type="protein sequence ID" value="KAK2081312.1"/>
    <property type="molecule type" value="Genomic_DNA"/>
</dbReference>
<organism evidence="2 3">
    <name type="scientific">Saguinus oedipus</name>
    <name type="common">Cotton-top tamarin</name>
    <name type="synonym">Oedipomidas oedipus</name>
    <dbReference type="NCBI Taxonomy" id="9490"/>
    <lineage>
        <taxon>Eukaryota</taxon>
        <taxon>Metazoa</taxon>
        <taxon>Chordata</taxon>
        <taxon>Craniata</taxon>
        <taxon>Vertebrata</taxon>
        <taxon>Euteleostomi</taxon>
        <taxon>Mammalia</taxon>
        <taxon>Eutheria</taxon>
        <taxon>Euarchontoglires</taxon>
        <taxon>Primates</taxon>
        <taxon>Haplorrhini</taxon>
        <taxon>Platyrrhini</taxon>
        <taxon>Cebidae</taxon>
        <taxon>Callitrichinae</taxon>
        <taxon>Saguinus</taxon>
    </lineage>
</organism>
<evidence type="ECO:0000313" key="2">
    <source>
        <dbReference type="EMBL" id="KAK2081312.1"/>
    </source>
</evidence>
<feature type="non-terminal residue" evidence="2">
    <location>
        <position position="85"/>
    </location>
</feature>
<evidence type="ECO:0000256" key="1">
    <source>
        <dbReference type="SAM" id="MobiDB-lite"/>
    </source>
</evidence>